<keyword evidence="1 3" id="KW-0378">Hydrolase</keyword>
<dbReference type="AlphaFoldDB" id="A0A6G1XAU5"/>
<protein>
    <submittedName>
        <fullName evidence="3">DNTP triphosphohydrolase</fullName>
    </submittedName>
</protein>
<dbReference type="Pfam" id="PF13286">
    <property type="entry name" value="HD_assoc"/>
    <property type="match status" value="1"/>
</dbReference>
<organism evidence="3 4">
    <name type="scientific">Salinibacillus xinjiangensis</name>
    <dbReference type="NCBI Taxonomy" id="1229268"/>
    <lineage>
        <taxon>Bacteria</taxon>
        <taxon>Bacillati</taxon>
        <taxon>Bacillota</taxon>
        <taxon>Bacilli</taxon>
        <taxon>Bacillales</taxon>
        <taxon>Bacillaceae</taxon>
        <taxon>Salinibacillus</taxon>
    </lineage>
</organism>
<dbReference type="NCBIfam" id="TIGR01353">
    <property type="entry name" value="dGTP_triPase"/>
    <property type="match status" value="1"/>
</dbReference>
<dbReference type="CDD" id="cd00077">
    <property type="entry name" value="HDc"/>
    <property type="match status" value="1"/>
</dbReference>
<evidence type="ECO:0000259" key="2">
    <source>
        <dbReference type="PROSITE" id="PS51831"/>
    </source>
</evidence>
<evidence type="ECO:0000313" key="3">
    <source>
        <dbReference type="EMBL" id="MRG88133.1"/>
    </source>
</evidence>
<dbReference type="SUPFAM" id="SSF109604">
    <property type="entry name" value="HD-domain/PDEase-like"/>
    <property type="match status" value="1"/>
</dbReference>
<proteinExistence type="predicted"/>
<keyword evidence="4" id="KW-1185">Reference proteome</keyword>
<dbReference type="SMART" id="SM00471">
    <property type="entry name" value="HDc"/>
    <property type="match status" value="1"/>
</dbReference>
<dbReference type="PANTHER" id="PTHR11373">
    <property type="entry name" value="DEOXYNUCLEOSIDE TRIPHOSPHATE TRIPHOSPHOHYDROLASE"/>
    <property type="match status" value="1"/>
</dbReference>
<dbReference type="GO" id="GO:0008832">
    <property type="term" value="F:dGTPase activity"/>
    <property type="evidence" value="ECO:0007669"/>
    <property type="project" value="TreeGrafter"/>
</dbReference>
<dbReference type="PANTHER" id="PTHR11373:SF40">
    <property type="entry name" value="DEOXYGUANOSINETRIPHOSPHATE TRIPHOSPHOHYDROLASE-LIKE PROTEIN 2"/>
    <property type="match status" value="1"/>
</dbReference>
<name>A0A6G1XAU5_9BACI</name>
<dbReference type="PROSITE" id="PS51831">
    <property type="entry name" value="HD"/>
    <property type="match status" value="1"/>
</dbReference>
<dbReference type="Pfam" id="PF01966">
    <property type="entry name" value="HD"/>
    <property type="match status" value="1"/>
</dbReference>
<dbReference type="InterPro" id="IPR050135">
    <property type="entry name" value="dGTPase-like"/>
</dbReference>
<dbReference type="RefSeq" id="WP_153730008.1">
    <property type="nucleotide sequence ID" value="NZ_WJNH01000016.1"/>
</dbReference>
<reference evidence="3 4" key="1">
    <citation type="submission" date="2019-11" db="EMBL/GenBank/DDBJ databases">
        <authorList>
            <person name="Li J."/>
        </authorList>
    </citation>
    <scope>NUCLEOTIDE SEQUENCE [LARGE SCALE GENOMIC DNA]</scope>
    <source>
        <strain evidence="3 4">J4</strain>
    </source>
</reference>
<dbReference type="Gene3D" id="1.10.3210.10">
    <property type="entry name" value="Hypothetical protein af1432"/>
    <property type="match status" value="1"/>
</dbReference>
<dbReference type="InterPro" id="IPR003607">
    <property type="entry name" value="HD/PDEase_dom"/>
</dbReference>
<dbReference type="OrthoDB" id="9803619at2"/>
<dbReference type="InterPro" id="IPR006261">
    <property type="entry name" value="dGTPase"/>
</dbReference>
<dbReference type="InterPro" id="IPR006674">
    <property type="entry name" value="HD_domain"/>
</dbReference>
<dbReference type="GO" id="GO:0006203">
    <property type="term" value="P:dGTP catabolic process"/>
    <property type="evidence" value="ECO:0007669"/>
    <property type="project" value="TreeGrafter"/>
</dbReference>
<dbReference type="Proteomes" id="UP000480185">
    <property type="component" value="Unassembled WGS sequence"/>
</dbReference>
<dbReference type="InterPro" id="IPR026875">
    <property type="entry name" value="PHydrolase_assoc_dom"/>
</dbReference>
<feature type="domain" description="HD" evidence="2">
    <location>
        <begin position="71"/>
        <end position="222"/>
    </location>
</feature>
<gene>
    <name evidence="3" type="primary">dgt</name>
    <name evidence="3" type="ORF">GH754_17900</name>
</gene>
<comment type="caution">
    <text evidence="3">The sequence shown here is derived from an EMBL/GenBank/DDBJ whole genome shotgun (WGS) entry which is preliminary data.</text>
</comment>
<sequence>MNKKELQDFLREYYYPLKDLNRRLHEETPSSRARNEYQRDYSRILYSTSFRRLQGKMQLLGIKSDKFYRNRLTHSLEVAQIARAIAERLRVISELEDVYVEDTYVVEAGALAHDIGNPPFGHHGERILNKLMSSEGGFEGNAQTLRVLNTLEKKLPRQKGLNLSLRTLFSVVKYFKPYDGKSKKFIYESTYEQLLSEIEGFELGPRTLDVQIVDLADEIAYAAHDLEDALSLKLFNIDEFVFEFKHTVNTETEEKLEELVRNAKNVARSASNYNSSEEFGFLLRKELTSNLVNELVNDIGIVEITDEDADYYGTSNKLELGFETLKEFAKSLKTFTFKCINRTNIVQMYEKQGEKIIKGLFDAFQDESFNDGNILLPIEYRHESESKNRLITDYISGMMDSFSFQVYKQLYGENSIDTIYDVKYFREYQEN</sequence>
<accession>A0A6G1XAU5</accession>
<evidence type="ECO:0000313" key="4">
    <source>
        <dbReference type="Proteomes" id="UP000480185"/>
    </source>
</evidence>
<evidence type="ECO:0000256" key="1">
    <source>
        <dbReference type="ARBA" id="ARBA00022801"/>
    </source>
</evidence>
<dbReference type="EMBL" id="WJNH01000016">
    <property type="protein sequence ID" value="MRG88133.1"/>
    <property type="molecule type" value="Genomic_DNA"/>
</dbReference>